<feature type="compositionally biased region" description="Basic and acidic residues" evidence="1">
    <location>
        <begin position="176"/>
        <end position="200"/>
    </location>
</feature>
<dbReference type="RefSeq" id="XP_062718124.1">
    <property type="nucleotide sequence ID" value="XM_062867212.1"/>
</dbReference>
<dbReference type="EMBL" id="JAUDZG010000007">
    <property type="protein sequence ID" value="KAK3302344.1"/>
    <property type="molecule type" value="Genomic_DNA"/>
</dbReference>
<evidence type="ECO:0000256" key="1">
    <source>
        <dbReference type="SAM" id="MobiDB-lite"/>
    </source>
</evidence>
<evidence type="ECO:0000313" key="3">
    <source>
        <dbReference type="Proteomes" id="UP001273166"/>
    </source>
</evidence>
<proteinExistence type="predicted"/>
<feature type="region of interest" description="Disordered" evidence="1">
    <location>
        <begin position="372"/>
        <end position="629"/>
    </location>
</feature>
<keyword evidence="3" id="KW-1185">Reference proteome</keyword>
<feature type="compositionally biased region" description="Basic and acidic residues" evidence="1">
    <location>
        <begin position="404"/>
        <end position="418"/>
    </location>
</feature>
<feature type="compositionally biased region" description="Acidic residues" evidence="1">
    <location>
        <begin position="759"/>
        <end position="773"/>
    </location>
</feature>
<sequence>MEHGGISVAPGPGDQLEQDYHLELDPNVGIQADTVDFGLKETYDQVEHVLIGDVADDAPSLASYLKHGSADGDAYGTIVGDQEAQTGEYTEDPSVVVEVEAEYQDEIGYEDDDLVATDINADLSITETRDMEAGLSVAVPEGRMDSAQSVDGSHSEPSVHEEDDSRSQDTANFEDAAERSQLQDESGGVHEEDSANHVESENLDDNDANEAAQDQYATDHRIMDLEHALDDLTRSSNEVPDIEVVYNEECYSLFGTPDDDPESYFLSDIRELDRPLSQFLSAIRAVISDEIAPTDELAVLFDPLGLEFGERSNVQFLNRSFREILDCHATLMNISTASSMHGDPVVHLIIRRDSEEHFQELLTKAELVKWGHSEAEDSEISEHLEEDAEANGRDDGQMQDEPFGDGRSDEYREEDEHAVSAATSDHAAGGHIEVEDDSEIQVAHFQDDSTGEQEQDLQFGATAPQSPNIPAEEIAGDEDLGGDSPRHANAGYEDDEQAWDEQAAEDEVASSLHAEIALEVSGEQSYQSTEQQDGDDFAEPGGFGAMDSTSAPENGGYEQEQATNGNYPDFLSTASLLSLQRKPPKQEEPWEIDYSDDEHEPISHAISKHSSPSSAPGFPAQDAASVNSRSALKADANRYVHQDDDLVLTLDDEAGLPATRSGVDEAYEDYTITYDAPENVALDAVTNEEPPVLETAHEASSDEHQDGAYVAAAAETESVHTSTTVKGDEIDYEEQFAEDASLAAGNEALDQSAAASGIDNDEIDWENDEDEYEQQPASGGDYVDSVEAQEDALTPPSAAGKRSRTDEAESLADETDYKRRRT</sequence>
<name>A0AAJ0LYH3_9PEZI</name>
<dbReference type="AlphaFoldDB" id="A0AAJ0LYH3"/>
<feature type="compositionally biased region" description="Basic and acidic residues" evidence="1">
    <location>
        <begin position="153"/>
        <end position="167"/>
    </location>
</feature>
<feature type="compositionally biased region" description="Acidic residues" evidence="1">
    <location>
        <begin position="589"/>
        <end position="599"/>
    </location>
</feature>
<reference evidence="2" key="1">
    <citation type="journal article" date="2023" name="Mol. Phylogenet. Evol.">
        <title>Genome-scale phylogeny and comparative genomics of the fungal order Sordariales.</title>
        <authorList>
            <person name="Hensen N."/>
            <person name="Bonometti L."/>
            <person name="Westerberg I."/>
            <person name="Brannstrom I.O."/>
            <person name="Guillou S."/>
            <person name="Cros-Aarteil S."/>
            <person name="Calhoun S."/>
            <person name="Haridas S."/>
            <person name="Kuo A."/>
            <person name="Mondo S."/>
            <person name="Pangilinan J."/>
            <person name="Riley R."/>
            <person name="LaButti K."/>
            <person name="Andreopoulos B."/>
            <person name="Lipzen A."/>
            <person name="Chen C."/>
            <person name="Yan M."/>
            <person name="Daum C."/>
            <person name="Ng V."/>
            <person name="Clum A."/>
            <person name="Steindorff A."/>
            <person name="Ohm R.A."/>
            <person name="Martin F."/>
            <person name="Silar P."/>
            <person name="Natvig D.O."/>
            <person name="Lalanne C."/>
            <person name="Gautier V."/>
            <person name="Ament-Velasquez S.L."/>
            <person name="Kruys A."/>
            <person name="Hutchinson M.I."/>
            <person name="Powell A.J."/>
            <person name="Barry K."/>
            <person name="Miller A.N."/>
            <person name="Grigoriev I.V."/>
            <person name="Debuchy R."/>
            <person name="Gladieux P."/>
            <person name="Hiltunen Thoren M."/>
            <person name="Johannesson H."/>
        </authorList>
    </citation>
    <scope>NUCLEOTIDE SEQUENCE</scope>
    <source>
        <strain evidence="2">CBS 333.67</strain>
    </source>
</reference>
<organism evidence="2 3">
    <name type="scientific">Chaetomium strumarium</name>
    <dbReference type="NCBI Taxonomy" id="1170767"/>
    <lineage>
        <taxon>Eukaryota</taxon>
        <taxon>Fungi</taxon>
        <taxon>Dikarya</taxon>
        <taxon>Ascomycota</taxon>
        <taxon>Pezizomycotina</taxon>
        <taxon>Sordariomycetes</taxon>
        <taxon>Sordariomycetidae</taxon>
        <taxon>Sordariales</taxon>
        <taxon>Chaetomiaceae</taxon>
        <taxon>Chaetomium</taxon>
    </lineage>
</organism>
<comment type="caution">
    <text evidence="2">The sequence shown here is derived from an EMBL/GenBank/DDBJ whole genome shotgun (WGS) entry which is preliminary data.</text>
</comment>
<feature type="compositionally biased region" description="Polar residues" evidence="1">
    <location>
        <begin position="522"/>
        <end position="531"/>
    </location>
</feature>
<accession>A0AAJ0LYH3</accession>
<feature type="compositionally biased region" description="Low complexity" evidence="1">
    <location>
        <begin position="603"/>
        <end position="615"/>
    </location>
</feature>
<reference evidence="2" key="2">
    <citation type="submission" date="2023-06" db="EMBL/GenBank/DDBJ databases">
        <authorList>
            <consortium name="Lawrence Berkeley National Laboratory"/>
            <person name="Mondo S.J."/>
            <person name="Hensen N."/>
            <person name="Bonometti L."/>
            <person name="Westerberg I."/>
            <person name="Brannstrom I.O."/>
            <person name="Guillou S."/>
            <person name="Cros-Aarteil S."/>
            <person name="Calhoun S."/>
            <person name="Haridas S."/>
            <person name="Kuo A."/>
            <person name="Pangilinan J."/>
            <person name="Riley R."/>
            <person name="Labutti K."/>
            <person name="Andreopoulos B."/>
            <person name="Lipzen A."/>
            <person name="Chen C."/>
            <person name="Yanf M."/>
            <person name="Daum C."/>
            <person name="Ng V."/>
            <person name="Clum A."/>
            <person name="Steindorff A."/>
            <person name="Ohm R."/>
            <person name="Martin F."/>
            <person name="Silar P."/>
            <person name="Natvig D."/>
            <person name="Lalanne C."/>
            <person name="Gautier V."/>
            <person name="Ament-Velasquez S.L."/>
            <person name="Kruys A."/>
            <person name="Hutchinson M.I."/>
            <person name="Powell A.J."/>
            <person name="Barry K."/>
            <person name="Miller A.N."/>
            <person name="Grigoriev I.V."/>
            <person name="Debuchy R."/>
            <person name="Gladieux P."/>
            <person name="Thoren M.H."/>
            <person name="Johannesson H."/>
        </authorList>
    </citation>
    <scope>NUCLEOTIDE SEQUENCE</scope>
    <source>
        <strain evidence="2">CBS 333.67</strain>
    </source>
</reference>
<evidence type="ECO:0000313" key="2">
    <source>
        <dbReference type="EMBL" id="KAK3302344.1"/>
    </source>
</evidence>
<dbReference type="Proteomes" id="UP001273166">
    <property type="component" value="Unassembled WGS sequence"/>
</dbReference>
<feature type="region of interest" description="Disordered" evidence="1">
    <location>
        <begin position="144"/>
        <end position="208"/>
    </location>
</feature>
<feature type="region of interest" description="Disordered" evidence="1">
    <location>
        <begin position="743"/>
        <end position="822"/>
    </location>
</feature>
<gene>
    <name evidence="2" type="ORF">B0T15DRAFT_496814</name>
</gene>
<feature type="compositionally biased region" description="Basic and acidic residues" evidence="1">
    <location>
        <begin position="372"/>
        <end position="383"/>
    </location>
</feature>
<feature type="compositionally biased region" description="Acidic residues" evidence="1">
    <location>
        <begin position="492"/>
        <end position="508"/>
    </location>
</feature>
<feature type="compositionally biased region" description="Polar residues" evidence="1">
    <location>
        <begin position="560"/>
        <end position="578"/>
    </location>
</feature>
<protein>
    <submittedName>
        <fullName evidence="2">Uncharacterized protein</fullName>
    </submittedName>
</protein>
<dbReference type="GeneID" id="87886041"/>